<sequence length="174" mass="20272">MKTAASLSWEDVLLGKLESICSIFDNIYLLKSLGIISKENFLYRKLNKGNVGSKVWFLTLILSIRKNLKRLVRLVQTRFKLVFEIEQILRQKKLDDSLVNNVVLNKLSTNLRKCHFMIIDTFLDLAQLLIYLFIVSGDCFNIPPRFKKFKKYLGPMSNVVTILRMLVSVYTTIY</sequence>
<evidence type="ECO:0000313" key="2">
    <source>
        <dbReference type="Proteomes" id="UP000006310"/>
    </source>
</evidence>
<dbReference type="EMBL" id="HE978316">
    <property type="protein sequence ID" value="CCK69140.1"/>
    <property type="molecule type" value="Genomic_DNA"/>
</dbReference>
<dbReference type="AlphaFoldDB" id="J7R2U2"/>
<dbReference type="OMA" id="GSKIWFV"/>
<dbReference type="OrthoDB" id="4063222at2759"/>
<dbReference type="RefSeq" id="XP_022463386.1">
    <property type="nucleotide sequence ID" value="XM_022606718.1"/>
</dbReference>
<gene>
    <name evidence="1" type="primary">KNAG0C00270</name>
    <name evidence="1" type="ordered locus">KNAG_0C00270</name>
</gene>
<dbReference type="eggNOG" id="ENOG502S4ZE">
    <property type="taxonomic scope" value="Eukaryota"/>
</dbReference>
<reference evidence="2" key="2">
    <citation type="submission" date="2012-08" db="EMBL/GenBank/DDBJ databases">
        <title>Genome sequence of Kazachstania naganishii.</title>
        <authorList>
            <person name="Gordon J.L."/>
            <person name="Armisen D."/>
            <person name="Proux-Wera E."/>
            <person name="OhEigeartaigh S.S."/>
            <person name="Byrne K.P."/>
            <person name="Wolfe K.H."/>
        </authorList>
    </citation>
    <scope>NUCLEOTIDE SEQUENCE [LARGE SCALE GENOMIC DNA]</scope>
    <source>
        <strain evidence="2">ATCC MYA-139 / BCRC 22969 / CBS 8797 / CCRC 22969 / KCTC 17520 / NBRC 10181 / NCYC 3082</strain>
    </source>
</reference>
<name>J7R2U2_HUIN7</name>
<organism evidence="1 2">
    <name type="scientific">Huiozyma naganishii (strain ATCC MYA-139 / BCRC 22969 / CBS 8797 / KCTC 17520 / NBRC 10181 / NCYC 3082 / Yp74L-3)</name>
    <name type="common">Yeast</name>
    <name type="synonym">Kazachstania naganishii</name>
    <dbReference type="NCBI Taxonomy" id="1071383"/>
    <lineage>
        <taxon>Eukaryota</taxon>
        <taxon>Fungi</taxon>
        <taxon>Dikarya</taxon>
        <taxon>Ascomycota</taxon>
        <taxon>Saccharomycotina</taxon>
        <taxon>Saccharomycetes</taxon>
        <taxon>Saccharomycetales</taxon>
        <taxon>Saccharomycetaceae</taxon>
        <taxon>Huiozyma</taxon>
    </lineage>
</organism>
<keyword evidence="2" id="KW-1185">Reference proteome</keyword>
<proteinExistence type="predicted"/>
<dbReference type="GeneID" id="34524820"/>
<dbReference type="Proteomes" id="UP000006310">
    <property type="component" value="Chromosome 3"/>
</dbReference>
<accession>J7R2U2</accession>
<dbReference type="HOGENOM" id="CLU_118179_0_0_1"/>
<protein>
    <submittedName>
        <fullName evidence="1">Uncharacterized protein</fullName>
    </submittedName>
</protein>
<evidence type="ECO:0000313" key="1">
    <source>
        <dbReference type="EMBL" id="CCK69140.1"/>
    </source>
</evidence>
<dbReference type="KEGG" id="kng:KNAG_0C00270"/>
<reference evidence="1 2" key="1">
    <citation type="journal article" date="2011" name="Proc. Natl. Acad. Sci. U.S.A.">
        <title>Evolutionary erosion of yeast sex chromosomes by mating-type switching accidents.</title>
        <authorList>
            <person name="Gordon J.L."/>
            <person name="Armisen D."/>
            <person name="Proux-Wera E."/>
            <person name="Oheigeartaigh S.S."/>
            <person name="Byrne K.P."/>
            <person name="Wolfe K.H."/>
        </authorList>
    </citation>
    <scope>NUCLEOTIDE SEQUENCE [LARGE SCALE GENOMIC DNA]</scope>
    <source>
        <strain evidence="2">ATCC MYA-139 / BCRC 22969 / CBS 8797 / CCRC 22969 / KCTC 17520 / NBRC 10181 / NCYC 3082</strain>
    </source>
</reference>